<evidence type="ECO:0008006" key="5">
    <source>
        <dbReference type="Google" id="ProtNLM"/>
    </source>
</evidence>
<feature type="compositionally biased region" description="Polar residues" evidence="1">
    <location>
        <begin position="55"/>
        <end position="65"/>
    </location>
</feature>
<accession>A0A0N1IHK7</accession>
<dbReference type="EMBL" id="KQ460129">
    <property type="protein sequence ID" value="KPJ17563.1"/>
    <property type="molecule type" value="Genomic_DNA"/>
</dbReference>
<evidence type="ECO:0000313" key="4">
    <source>
        <dbReference type="Proteomes" id="UP000053240"/>
    </source>
</evidence>
<dbReference type="Proteomes" id="UP000053240">
    <property type="component" value="Unassembled WGS sequence"/>
</dbReference>
<feature type="signal peptide" evidence="2">
    <location>
        <begin position="1"/>
        <end position="22"/>
    </location>
</feature>
<evidence type="ECO:0000256" key="1">
    <source>
        <dbReference type="SAM" id="MobiDB-lite"/>
    </source>
</evidence>
<evidence type="ECO:0000313" key="3">
    <source>
        <dbReference type="EMBL" id="KPJ17563.1"/>
    </source>
</evidence>
<evidence type="ECO:0000256" key="2">
    <source>
        <dbReference type="SAM" id="SignalP"/>
    </source>
</evidence>
<gene>
    <name evidence="3" type="ORF">RR48_03524</name>
</gene>
<organism evidence="3 4">
    <name type="scientific">Papilio machaon</name>
    <name type="common">Old World swallowtail butterfly</name>
    <dbReference type="NCBI Taxonomy" id="76193"/>
    <lineage>
        <taxon>Eukaryota</taxon>
        <taxon>Metazoa</taxon>
        <taxon>Ecdysozoa</taxon>
        <taxon>Arthropoda</taxon>
        <taxon>Hexapoda</taxon>
        <taxon>Insecta</taxon>
        <taxon>Pterygota</taxon>
        <taxon>Neoptera</taxon>
        <taxon>Endopterygota</taxon>
        <taxon>Lepidoptera</taxon>
        <taxon>Glossata</taxon>
        <taxon>Ditrysia</taxon>
        <taxon>Papilionoidea</taxon>
        <taxon>Papilionidae</taxon>
        <taxon>Papilioninae</taxon>
        <taxon>Papilio</taxon>
    </lineage>
</organism>
<dbReference type="AlphaFoldDB" id="A0A0N1IHK7"/>
<reference evidence="3 4" key="1">
    <citation type="journal article" date="2015" name="Nat. Commun.">
        <title>Outbred genome sequencing and CRISPR/Cas9 gene editing in butterflies.</title>
        <authorList>
            <person name="Li X."/>
            <person name="Fan D."/>
            <person name="Zhang W."/>
            <person name="Liu G."/>
            <person name="Zhang L."/>
            <person name="Zhao L."/>
            <person name="Fang X."/>
            <person name="Chen L."/>
            <person name="Dong Y."/>
            <person name="Chen Y."/>
            <person name="Ding Y."/>
            <person name="Zhao R."/>
            <person name="Feng M."/>
            <person name="Zhu Y."/>
            <person name="Feng Y."/>
            <person name="Jiang X."/>
            <person name="Zhu D."/>
            <person name="Xiang H."/>
            <person name="Feng X."/>
            <person name="Li S."/>
            <person name="Wang J."/>
            <person name="Zhang G."/>
            <person name="Kronforst M.R."/>
            <person name="Wang W."/>
        </authorList>
    </citation>
    <scope>NUCLEOTIDE SEQUENCE [LARGE SCALE GENOMIC DNA]</scope>
    <source>
        <strain evidence="3">Ya'a_city_454_Pm</strain>
        <tissue evidence="3">Whole body</tissue>
    </source>
</reference>
<sequence>MCYGTGGALKAMLGVLSALVAADVAGCSRRDLLAMLVAPVHTMHDHNASAHHIKQSNVNNTSTVSRRQHRRNPPPGPARRTNEKSIASTVPTEAAFIPLSHEDGFSKTKLQLKLSHKEKKNEQS</sequence>
<proteinExistence type="predicted"/>
<dbReference type="InParanoid" id="A0A0N1IHK7"/>
<feature type="region of interest" description="Disordered" evidence="1">
    <location>
        <begin position="46"/>
        <end position="95"/>
    </location>
</feature>
<feature type="chain" id="PRO_5005874061" description="Secreted protein" evidence="2">
    <location>
        <begin position="23"/>
        <end position="124"/>
    </location>
</feature>
<name>A0A0N1IHK7_PAPMA</name>
<protein>
    <recommendedName>
        <fullName evidence="5">Secreted protein</fullName>
    </recommendedName>
</protein>
<keyword evidence="4" id="KW-1185">Reference proteome</keyword>
<keyword evidence="2" id="KW-0732">Signal</keyword>